<proteinExistence type="predicted"/>
<evidence type="ECO:0000313" key="1">
    <source>
        <dbReference type="EMBL" id="KAK4095694.1"/>
    </source>
</evidence>
<name>A0AAN6PPQ6_9PEZI</name>
<keyword evidence="2" id="KW-1185">Reference proteome</keyword>
<feature type="non-terminal residue" evidence="1">
    <location>
        <position position="308"/>
    </location>
</feature>
<dbReference type="EMBL" id="MU863815">
    <property type="protein sequence ID" value="KAK4095694.1"/>
    <property type="molecule type" value="Genomic_DNA"/>
</dbReference>
<comment type="caution">
    <text evidence="1">The sequence shown here is derived from an EMBL/GenBank/DDBJ whole genome shotgun (WGS) entry which is preliminary data.</text>
</comment>
<reference evidence="1" key="1">
    <citation type="journal article" date="2023" name="Mol. Phylogenet. Evol.">
        <title>Genome-scale phylogeny and comparative genomics of the fungal order Sordariales.</title>
        <authorList>
            <person name="Hensen N."/>
            <person name="Bonometti L."/>
            <person name="Westerberg I."/>
            <person name="Brannstrom I.O."/>
            <person name="Guillou S."/>
            <person name="Cros-Aarteil S."/>
            <person name="Calhoun S."/>
            <person name="Haridas S."/>
            <person name="Kuo A."/>
            <person name="Mondo S."/>
            <person name="Pangilinan J."/>
            <person name="Riley R."/>
            <person name="LaButti K."/>
            <person name="Andreopoulos B."/>
            <person name="Lipzen A."/>
            <person name="Chen C."/>
            <person name="Yan M."/>
            <person name="Daum C."/>
            <person name="Ng V."/>
            <person name="Clum A."/>
            <person name="Steindorff A."/>
            <person name="Ohm R.A."/>
            <person name="Martin F."/>
            <person name="Silar P."/>
            <person name="Natvig D.O."/>
            <person name="Lalanne C."/>
            <person name="Gautier V."/>
            <person name="Ament-Velasquez S.L."/>
            <person name="Kruys A."/>
            <person name="Hutchinson M.I."/>
            <person name="Powell A.J."/>
            <person name="Barry K."/>
            <person name="Miller A.N."/>
            <person name="Grigoriev I.V."/>
            <person name="Debuchy R."/>
            <person name="Gladieux P."/>
            <person name="Hiltunen Thoren M."/>
            <person name="Johannesson H."/>
        </authorList>
    </citation>
    <scope>NUCLEOTIDE SEQUENCE</scope>
    <source>
        <strain evidence="1">CBS 757.83</strain>
    </source>
</reference>
<accession>A0AAN6PPQ6</accession>
<sequence>MCHVCERLGIDIELPSEEQLVREAAEDEAREEAEAKLVAPGKKRPRVGKTPMPLTKVVVEPAPSHDGAPTYAAYEMQLALLAVDPESPDGYSNSPPSQDAEKYRPLFGIRIYDTTTSATGDRAALLARRISELTYNQRVSDDGFRYKDRIEVVALPLPEAMAKKDRIARCIAHNDAEREARLPIADPALAASWFIVEDFDAYSTRKRVFVINDLQDSWEEALRTRNDRYVRSRSTHGHFFNISYDCTSSTDEEEMKTGLEEPFVPGRLCRGEDRLENIGANLMDFRGNVDEFYVRHFIPEGVLEMELA</sequence>
<organism evidence="1 2">
    <name type="scientific">Parathielavia hyrcaniae</name>
    <dbReference type="NCBI Taxonomy" id="113614"/>
    <lineage>
        <taxon>Eukaryota</taxon>
        <taxon>Fungi</taxon>
        <taxon>Dikarya</taxon>
        <taxon>Ascomycota</taxon>
        <taxon>Pezizomycotina</taxon>
        <taxon>Sordariomycetes</taxon>
        <taxon>Sordariomycetidae</taxon>
        <taxon>Sordariales</taxon>
        <taxon>Chaetomiaceae</taxon>
        <taxon>Parathielavia</taxon>
    </lineage>
</organism>
<evidence type="ECO:0000313" key="2">
    <source>
        <dbReference type="Proteomes" id="UP001305647"/>
    </source>
</evidence>
<dbReference type="AlphaFoldDB" id="A0AAN6PPQ6"/>
<gene>
    <name evidence="1" type="ORF">N658DRAFT_392780</name>
</gene>
<reference evidence="1" key="2">
    <citation type="submission" date="2023-05" db="EMBL/GenBank/DDBJ databases">
        <authorList>
            <consortium name="Lawrence Berkeley National Laboratory"/>
            <person name="Steindorff A."/>
            <person name="Hensen N."/>
            <person name="Bonometti L."/>
            <person name="Westerberg I."/>
            <person name="Brannstrom I.O."/>
            <person name="Guillou S."/>
            <person name="Cros-Aarteil S."/>
            <person name="Calhoun S."/>
            <person name="Haridas S."/>
            <person name="Kuo A."/>
            <person name="Mondo S."/>
            <person name="Pangilinan J."/>
            <person name="Riley R."/>
            <person name="Labutti K."/>
            <person name="Andreopoulos B."/>
            <person name="Lipzen A."/>
            <person name="Chen C."/>
            <person name="Yanf M."/>
            <person name="Daum C."/>
            <person name="Ng V."/>
            <person name="Clum A."/>
            <person name="Ohm R."/>
            <person name="Martin F."/>
            <person name="Silar P."/>
            <person name="Natvig D."/>
            <person name="Lalanne C."/>
            <person name="Gautier V."/>
            <person name="Ament-Velasquez S.L."/>
            <person name="Kruys A."/>
            <person name="Hutchinson M.I."/>
            <person name="Powell A.J."/>
            <person name="Barry K."/>
            <person name="Miller A.N."/>
            <person name="Grigoriev I.V."/>
            <person name="Debuchy R."/>
            <person name="Gladieux P."/>
            <person name="Thoren M.H."/>
            <person name="Johannesson H."/>
        </authorList>
    </citation>
    <scope>NUCLEOTIDE SEQUENCE</scope>
    <source>
        <strain evidence="1">CBS 757.83</strain>
    </source>
</reference>
<protein>
    <submittedName>
        <fullName evidence="1">Uncharacterized protein</fullName>
    </submittedName>
</protein>
<dbReference type="Proteomes" id="UP001305647">
    <property type="component" value="Unassembled WGS sequence"/>
</dbReference>